<feature type="region of interest" description="Disordered" evidence="1">
    <location>
        <begin position="63"/>
        <end position="86"/>
    </location>
</feature>
<feature type="domain" description="Helicase HerA-like C-terminal" evidence="2">
    <location>
        <begin position="44"/>
        <end position="148"/>
    </location>
</feature>
<proteinExistence type="predicted"/>
<feature type="compositionally biased region" description="Basic and acidic residues" evidence="1">
    <location>
        <begin position="136"/>
        <end position="152"/>
    </location>
</feature>
<organism evidence="3 4">
    <name type="scientific">Jiella mangrovi</name>
    <dbReference type="NCBI Taxonomy" id="2821407"/>
    <lineage>
        <taxon>Bacteria</taxon>
        <taxon>Pseudomonadati</taxon>
        <taxon>Pseudomonadota</taxon>
        <taxon>Alphaproteobacteria</taxon>
        <taxon>Hyphomicrobiales</taxon>
        <taxon>Aurantimonadaceae</taxon>
        <taxon>Jiella</taxon>
    </lineage>
</organism>
<dbReference type="InterPro" id="IPR033186">
    <property type="entry name" value="HerA_C"/>
</dbReference>
<feature type="domain" description="Helicase HerA-like C-terminal" evidence="2">
    <location>
        <begin position="198"/>
        <end position="246"/>
    </location>
</feature>
<keyword evidence="4" id="KW-1185">Reference proteome</keyword>
<dbReference type="Proteomes" id="UP000678276">
    <property type="component" value="Unassembled WGS sequence"/>
</dbReference>
<evidence type="ECO:0000313" key="4">
    <source>
        <dbReference type="Proteomes" id="UP000678276"/>
    </source>
</evidence>
<name>A0ABS4BEU6_9HYPH</name>
<accession>A0ABS4BEU6</accession>
<feature type="compositionally biased region" description="Basic and acidic residues" evidence="1">
    <location>
        <begin position="105"/>
        <end position="129"/>
    </location>
</feature>
<comment type="caution">
    <text evidence="3">The sequence shown here is derived from an EMBL/GenBank/DDBJ whole genome shotgun (WGS) entry which is preliminary data.</text>
</comment>
<protein>
    <submittedName>
        <fullName evidence="3">DUF853 family protein</fullName>
    </submittedName>
</protein>
<sequence length="249" mass="27593">MPARPTTLAEFRIVPLDRDLTRDRPNLPQEDGRDCTAMDEACVADMATPQLVHGVQRTLIRPPAARLGPVSDEERAETQRQSPVAGLYDHAIDSESAYEMLVERAEQDLKREEEERAKEAEIAHQREAAEGSQQEARAEAARRRANGREGEGRGPWGGGASVPQTRRTRTGFQIPDFGLGGDGRDDAADYDDRDDTPARRRAPRRTTRSSGYQRQTVTETIMKQVGRTVASTVTTAIVRGILGSFKRGR</sequence>
<feature type="region of interest" description="Disordered" evidence="1">
    <location>
        <begin position="105"/>
        <end position="214"/>
    </location>
</feature>
<evidence type="ECO:0000256" key="1">
    <source>
        <dbReference type="SAM" id="MobiDB-lite"/>
    </source>
</evidence>
<dbReference type="Pfam" id="PF05872">
    <property type="entry name" value="HerA_C"/>
    <property type="match status" value="2"/>
</dbReference>
<evidence type="ECO:0000313" key="3">
    <source>
        <dbReference type="EMBL" id="MBP0614676.1"/>
    </source>
</evidence>
<dbReference type="EMBL" id="JAGJCF010000002">
    <property type="protein sequence ID" value="MBP0614676.1"/>
    <property type="molecule type" value="Genomic_DNA"/>
</dbReference>
<reference evidence="3 4" key="1">
    <citation type="submission" date="2021-04" db="EMBL/GenBank/DDBJ databases">
        <title>Whole genome sequence of Jiella sp. KSK16Y-1.</title>
        <authorList>
            <person name="Tuo L."/>
        </authorList>
    </citation>
    <scope>NUCLEOTIDE SEQUENCE [LARGE SCALE GENOMIC DNA]</scope>
    <source>
        <strain evidence="3 4">KSK16Y-1</strain>
    </source>
</reference>
<evidence type="ECO:0000259" key="2">
    <source>
        <dbReference type="Pfam" id="PF05872"/>
    </source>
</evidence>
<gene>
    <name evidence="3" type="ORF">J6595_03690</name>
</gene>